<evidence type="ECO:0000256" key="5">
    <source>
        <dbReference type="ARBA" id="ARBA00022840"/>
    </source>
</evidence>
<keyword evidence="6 8" id="KW-1133">Transmembrane helix</keyword>
<dbReference type="SMART" id="SM00382">
    <property type="entry name" value="AAA"/>
    <property type="match status" value="1"/>
</dbReference>
<feature type="transmembrane region" description="Helical" evidence="8">
    <location>
        <begin position="181"/>
        <end position="200"/>
    </location>
</feature>
<dbReference type="InterPro" id="IPR011527">
    <property type="entry name" value="ABC1_TM_dom"/>
</dbReference>
<dbReference type="GO" id="GO:0015421">
    <property type="term" value="F:ABC-type oligopeptide transporter activity"/>
    <property type="evidence" value="ECO:0007669"/>
    <property type="project" value="TreeGrafter"/>
</dbReference>
<accession>A0A1G2MXS4</accession>
<evidence type="ECO:0000256" key="3">
    <source>
        <dbReference type="ARBA" id="ARBA00022692"/>
    </source>
</evidence>
<keyword evidence="5" id="KW-0067">ATP-binding</keyword>
<evidence type="ECO:0000259" key="10">
    <source>
        <dbReference type="PROSITE" id="PS50929"/>
    </source>
</evidence>
<dbReference type="InterPro" id="IPR003593">
    <property type="entry name" value="AAA+_ATPase"/>
</dbReference>
<dbReference type="PANTHER" id="PTHR43394">
    <property type="entry name" value="ATP-DEPENDENT PERMEASE MDL1, MITOCHONDRIAL"/>
    <property type="match status" value="1"/>
</dbReference>
<dbReference type="EMBL" id="MHRT01000010">
    <property type="protein sequence ID" value="OHA28687.1"/>
    <property type="molecule type" value="Genomic_DNA"/>
</dbReference>
<dbReference type="InterPro" id="IPR003439">
    <property type="entry name" value="ABC_transporter-like_ATP-bd"/>
</dbReference>
<dbReference type="FunFam" id="3.40.50.300:FF:000287">
    <property type="entry name" value="Multidrug ABC transporter ATP-binding protein"/>
    <property type="match status" value="1"/>
</dbReference>
<keyword evidence="2" id="KW-0813">Transport</keyword>
<evidence type="ECO:0000256" key="4">
    <source>
        <dbReference type="ARBA" id="ARBA00022741"/>
    </source>
</evidence>
<feature type="transmembrane region" description="Helical" evidence="8">
    <location>
        <begin position="156"/>
        <end position="175"/>
    </location>
</feature>
<evidence type="ECO:0000259" key="9">
    <source>
        <dbReference type="PROSITE" id="PS50893"/>
    </source>
</evidence>
<dbReference type="PANTHER" id="PTHR43394:SF1">
    <property type="entry name" value="ATP-BINDING CASSETTE SUB-FAMILY B MEMBER 10, MITOCHONDRIAL"/>
    <property type="match status" value="1"/>
</dbReference>
<dbReference type="Pfam" id="PF00664">
    <property type="entry name" value="ABC_membrane"/>
    <property type="match status" value="1"/>
</dbReference>
<dbReference type="InterPro" id="IPR027417">
    <property type="entry name" value="P-loop_NTPase"/>
</dbReference>
<evidence type="ECO:0008006" key="13">
    <source>
        <dbReference type="Google" id="ProtNLM"/>
    </source>
</evidence>
<dbReference type="Pfam" id="PF00005">
    <property type="entry name" value="ABC_tran"/>
    <property type="match status" value="1"/>
</dbReference>
<dbReference type="PROSITE" id="PS00211">
    <property type="entry name" value="ABC_TRANSPORTER_1"/>
    <property type="match status" value="1"/>
</dbReference>
<keyword evidence="7 8" id="KW-0472">Membrane</keyword>
<dbReference type="InterPro" id="IPR039421">
    <property type="entry name" value="Type_1_exporter"/>
</dbReference>
<dbReference type="PROSITE" id="PS50893">
    <property type="entry name" value="ABC_TRANSPORTER_2"/>
    <property type="match status" value="1"/>
</dbReference>
<protein>
    <recommendedName>
        <fullName evidence="13">ABC transporter ATP-binding protein</fullName>
    </recommendedName>
</protein>
<dbReference type="GO" id="GO:0016887">
    <property type="term" value="F:ATP hydrolysis activity"/>
    <property type="evidence" value="ECO:0007669"/>
    <property type="project" value="InterPro"/>
</dbReference>
<name>A0A1G2MXS4_9BACT</name>
<feature type="domain" description="ABC transmembrane type-1" evidence="10">
    <location>
        <begin position="35"/>
        <end position="325"/>
    </location>
</feature>
<sequence length="599" mass="67410">MEGDPKEESKITKDGLYTGFKVLLKYLGQYRRSIVVLSVMGIFSAVGNGVIPYIAGRFFDSIISPGTLEVFGYILPLYMGLLILWAIVQSVTYILDWRSTILSEYLSNTIWLDYLANGFSYLLMLPMSFHKKNKIGEIGNNINTAAGSLETIAGRIVIDLAPQILSILIALGIAFYVKPFLALFLVIGLVIYIFVLLRKVSPLGEIQKKYWNVLMKGFWGDSYDAIGNALAVKQATAEEYEREKLFKNSRQAIPLWMKMTNIWGSLTLYQRFIILGTQVVIFILSVVYIQNGSMTLGELLAFNAYAAMIFGPFVTIARQWQTIQNGIVNIQQTEKVLRTETEKYLPENAISEPIKGDITFKDVSFHYDEGKPVLQNISFEVRAGDVVALVGESGVGKSTLIDLISAYNFPTAGEVLIDGHLIQRLDLKRFRQQIAVVPQEVVLFNDKIMTNIKYGNFHATDIEMKEAARKAHAADFIEKFPDKWEQIVGERGVKLSVGQKQRVAIARAILRNPRILILDEPTSALDAGSEKIITQSLNELMKGRTTFIIAHRLSTVRRADSILVFKDGKIIESGKHDELLKIEGGEYRRLYELQIGLHR</sequence>
<gene>
    <name evidence="11" type="ORF">A3F51_02840</name>
</gene>
<comment type="caution">
    <text evidence="11">The sequence shown here is derived from an EMBL/GenBank/DDBJ whole genome shotgun (WGS) entry which is preliminary data.</text>
</comment>
<feature type="transmembrane region" description="Helical" evidence="8">
    <location>
        <begin position="34"/>
        <end position="55"/>
    </location>
</feature>
<dbReference type="InterPro" id="IPR036640">
    <property type="entry name" value="ABC1_TM_sf"/>
</dbReference>
<evidence type="ECO:0000313" key="12">
    <source>
        <dbReference type="Proteomes" id="UP000178089"/>
    </source>
</evidence>
<evidence type="ECO:0000256" key="8">
    <source>
        <dbReference type="SAM" id="Phobius"/>
    </source>
</evidence>
<evidence type="ECO:0000256" key="6">
    <source>
        <dbReference type="ARBA" id="ARBA00022989"/>
    </source>
</evidence>
<keyword evidence="3 8" id="KW-0812">Transmembrane</keyword>
<dbReference type="STRING" id="1802315.A3F51_02840"/>
<comment type="subcellular location">
    <subcellularLocation>
        <location evidence="1">Cell membrane</location>
        <topology evidence="1">Multi-pass membrane protein</topology>
    </subcellularLocation>
</comment>
<dbReference type="GO" id="GO:0005524">
    <property type="term" value="F:ATP binding"/>
    <property type="evidence" value="ECO:0007669"/>
    <property type="project" value="UniProtKB-KW"/>
</dbReference>
<dbReference type="SUPFAM" id="SSF90123">
    <property type="entry name" value="ABC transporter transmembrane region"/>
    <property type="match status" value="1"/>
</dbReference>
<feature type="transmembrane region" description="Helical" evidence="8">
    <location>
        <begin position="268"/>
        <end position="288"/>
    </location>
</feature>
<feature type="transmembrane region" description="Helical" evidence="8">
    <location>
        <begin position="75"/>
        <end position="95"/>
    </location>
</feature>
<evidence type="ECO:0000256" key="1">
    <source>
        <dbReference type="ARBA" id="ARBA00004651"/>
    </source>
</evidence>
<dbReference type="Gene3D" id="3.40.50.300">
    <property type="entry name" value="P-loop containing nucleotide triphosphate hydrolases"/>
    <property type="match status" value="1"/>
</dbReference>
<evidence type="ECO:0000256" key="2">
    <source>
        <dbReference type="ARBA" id="ARBA00022448"/>
    </source>
</evidence>
<keyword evidence="4" id="KW-0547">Nucleotide-binding</keyword>
<evidence type="ECO:0000256" key="7">
    <source>
        <dbReference type="ARBA" id="ARBA00023136"/>
    </source>
</evidence>
<dbReference type="Gene3D" id="1.20.1560.10">
    <property type="entry name" value="ABC transporter type 1, transmembrane domain"/>
    <property type="match status" value="2"/>
</dbReference>
<dbReference type="CDD" id="cd07346">
    <property type="entry name" value="ABC_6TM_exporters"/>
    <property type="match status" value="1"/>
</dbReference>
<organism evidence="11 12">
    <name type="scientific">Candidatus Taylorbacteria bacterium RIFCSPHIGHO2_12_FULL_45_16</name>
    <dbReference type="NCBI Taxonomy" id="1802315"/>
    <lineage>
        <taxon>Bacteria</taxon>
        <taxon>Candidatus Tayloriibacteriota</taxon>
    </lineage>
</organism>
<reference evidence="11 12" key="1">
    <citation type="journal article" date="2016" name="Nat. Commun.">
        <title>Thousands of microbial genomes shed light on interconnected biogeochemical processes in an aquifer system.</title>
        <authorList>
            <person name="Anantharaman K."/>
            <person name="Brown C.T."/>
            <person name="Hug L.A."/>
            <person name="Sharon I."/>
            <person name="Castelle C.J."/>
            <person name="Probst A.J."/>
            <person name="Thomas B.C."/>
            <person name="Singh A."/>
            <person name="Wilkins M.J."/>
            <person name="Karaoz U."/>
            <person name="Brodie E.L."/>
            <person name="Williams K.H."/>
            <person name="Hubbard S.S."/>
            <person name="Banfield J.F."/>
        </authorList>
    </citation>
    <scope>NUCLEOTIDE SEQUENCE [LARGE SCALE GENOMIC DNA]</scope>
</reference>
<dbReference type="Proteomes" id="UP000178089">
    <property type="component" value="Unassembled WGS sequence"/>
</dbReference>
<proteinExistence type="predicted"/>
<dbReference type="GO" id="GO:0005886">
    <property type="term" value="C:plasma membrane"/>
    <property type="evidence" value="ECO:0007669"/>
    <property type="project" value="UniProtKB-SubCell"/>
</dbReference>
<feature type="transmembrane region" description="Helical" evidence="8">
    <location>
        <begin position="300"/>
        <end position="317"/>
    </location>
</feature>
<dbReference type="SUPFAM" id="SSF52540">
    <property type="entry name" value="P-loop containing nucleoside triphosphate hydrolases"/>
    <property type="match status" value="1"/>
</dbReference>
<feature type="domain" description="ABC transporter" evidence="9">
    <location>
        <begin position="358"/>
        <end position="592"/>
    </location>
</feature>
<dbReference type="InterPro" id="IPR017871">
    <property type="entry name" value="ABC_transporter-like_CS"/>
</dbReference>
<dbReference type="PROSITE" id="PS50929">
    <property type="entry name" value="ABC_TM1F"/>
    <property type="match status" value="1"/>
</dbReference>
<dbReference type="AlphaFoldDB" id="A0A1G2MXS4"/>
<evidence type="ECO:0000313" key="11">
    <source>
        <dbReference type="EMBL" id="OHA28687.1"/>
    </source>
</evidence>